<dbReference type="AlphaFoldDB" id="Q0A9D0"/>
<dbReference type="InterPro" id="IPR013560">
    <property type="entry name" value="DUF1722"/>
</dbReference>
<evidence type="ECO:0000259" key="1">
    <source>
        <dbReference type="Pfam" id="PF08349"/>
    </source>
</evidence>
<reference evidence="3" key="1">
    <citation type="submission" date="2006-08" db="EMBL/GenBank/DDBJ databases">
        <title>Complete sequence of Alkalilimnicola ehrilichei MLHE-1.</title>
        <authorList>
            <person name="Copeland A."/>
            <person name="Lucas S."/>
            <person name="Lapidus A."/>
            <person name="Barry K."/>
            <person name="Detter J.C."/>
            <person name="Glavina del Rio T."/>
            <person name="Hammon N."/>
            <person name="Israni S."/>
            <person name="Dalin E."/>
            <person name="Tice H."/>
            <person name="Pitluck S."/>
            <person name="Sims D."/>
            <person name="Brettin T."/>
            <person name="Bruce D."/>
            <person name="Han C."/>
            <person name="Tapia R."/>
            <person name="Gilna P."/>
            <person name="Schmutz J."/>
            <person name="Larimer F."/>
            <person name="Land M."/>
            <person name="Hauser L."/>
            <person name="Kyrpides N."/>
            <person name="Mikhailova N."/>
            <person name="Oremland R.S."/>
            <person name="Hoeft S.E."/>
            <person name="Switzer-Blum J."/>
            <person name="Kulp T."/>
            <person name="King G."/>
            <person name="Tabita R."/>
            <person name="Witte B."/>
            <person name="Santini J.M."/>
            <person name="Basu P."/>
            <person name="Hollibaugh J.T."/>
            <person name="Xie G."/>
            <person name="Stolz J.F."/>
            <person name="Richardson P."/>
        </authorList>
    </citation>
    <scope>NUCLEOTIDE SEQUENCE [LARGE SCALE GENOMIC DNA]</scope>
    <source>
        <strain evidence="3">ATCC BAA-1101 / DSM 17681 / MLHE-1</strain>
    </source>
</reference>
<dbReference type="Pfam" id="PF04463">
    <property type="entry name" value="2-thiour_desulf"/>
    <property type="match status" value="1"/>
</dbReference>
<dbReference type="eggNOG" id="COG3272">
    <property type="taxonomic scope" value="Bacteria"/>
</dbReference>
<gene>
    <name evidence="2" type="ordered locus">Mlg_1208</name>
</gene>
<dbReference type="Pfam" id="PF08349">
    <property type="entry name" value="DUF1722"/>
    <property type="match status" value="1"/>
</dbReference>
<dbReference type="Proteomes" id="UP000001962">
    <property type="component" value="Chromosome"/>
</dbReference>
<evidence type="ECO:0000313" key="3">
    <source>
        <dbReference type="Proteomes" id="UP000001962"/>
    </source>
</evidence>
<dbReference type="InterPro" id="IPR007553">
    <property type="entry name" value="2-thiour_desulf"/>
</dbReference>
<proteinExistence type="predicted"/>
<dbReference type="PANTHER" id="PTHR30087:SF0">
    <property type="entry name" value="INNER MEMBRANE PROTEIN"/>
    <property type="match status" value="1"/>
</dbReference>
<dbReference type="EMBL" id="CP000453">
    <property type="protein sequence ID" value="ABI56557.1"/>
    <property type="molecule type" value="Genomic_DNA"/>
</dbReference>
<dbReference type="KEGG" id="aeh:Mlg_1208"/>
<accession>Q0A9D0</accession>
<feature type="domain" description="DUF1722" evidence="1">
    <location>
        <begin position="201"/>
        <end position="317"/>
    </location>
</feature>
<sequence>MSQASFMPPRDHTKIPVGISSCLLGEPVRYDRGHKRSAFITDILAAYFDFRPVCPEVAIGLGVPRPPIRLAGDPERPRAVGVRDPRVDVTAPLRAYGERMAGELDYISGYIFKSKSPSCGLFRVKVYGESGRAPSATGRGLYAQAITEANPLLPVEEEGRLNDPVLRENFIGRVYAYHRWQTLLAEGVTAERLVDFHTAHKLILMAHGRQGLREMGRLVAQAGHGNLERITEAYGASFMRTLRHKATRRRHTDVLFHLLGYLKRTLESDEKAEAVELIHDYREGRVPLIVPVTLLRHHFRKHPEPYVERQLYLHWQPAGLGLWNAI</sequence>
<dbReference type="eggNOG" id="COG1683">
    <property type="taxonomic scope" value="Bacteria"/>
</dbReference>
<keyword evidence="3" id="KW-1185">Reference proteome</keyword>
<evidence type="ECO:0000313" key="2">
    <source>
        <dbReference type="EMBL" id="ABI56557.1"/>
    </source>
</evidence>
<dbReference type="RefSeq" id="WP_011628952.1">
    <property type="nucleotide sequence ID" value="NC_008340.1"/>
</dbReference>
<organism evidence="2 3">
    <name type="scientific">Alkalilimnicola ehrlichii (strain ATCC BAA-1101 / DSM 17681 / MLHE-1)</name>
    <dbReference type="NCBI Taxonomy" id="187272"/>
    <lineage>
        <taxon>Bacteria</taxon>
        <taxon>Pseudomonadati</taxon>
        <taxon>Pseudomonadota</taxon>
        <taxon>Gammaproteobacteria</taxon>
        <taxon>Chromatiales</taxon>
        <taxon>Ectothiorhodospiraceae</taxon>
        <taxon>Alkalilimnicola</taxon>
    </lineage>
</organism>
<dbReference type="OrthoDB" id="495783at2"/>
<protein>
    <recommendedName>
        <fullName evidence="1">DUF1722 domain-containing protein</fullName>
    </recommendedName>
</protein>
<dbReference type="PIRSF" id="PIRSF037004">
    <property type="entry name" value="UCP037004"/>
    <property type="match status" value="1"/>
</dbReference>
<dbReference type="InterPro" id="IPR017087">
    <property type="entry name" value="UCP037004"/>
</dbReference>
<dbReference type="HOGENOM" id="CLU_076318_0_0_6"/>
<dbReference type="PANTHER" id="PTHR30087">
    <property type="entry name" value="INNER MEMBRANE PROTEIN"/>
    <property type="match status" value="1"/>
</dbReference>
<name>Q0A9D0_ALKEH</name>